<evidence type="ECO:0000313" key="1">
    <source>
        <dbReference type="EMBL" id="QQK08229.1"/>
    </source>
</evidence>
<reference evidence="1 2" key="1">
    <citation type="journal article" date="2022" name="Int. J. Syst. Evol. Microbiol.">
        <title>Miniphocaeibacter halophilus sp. nov., an ammonium-tolerant acetate-producing bacterium isolated from a biogas system.</title>
        <authorList>
            <person name="Schnurer A."/>
            <person name="Singh A."/>
            <person name="Bi S."/>
            <person name="Qiao W."/>
            <person name="Westerholm M."/>
        </authorList>
    </citation>
    <scope>NUCLEOTIDE SEQUENCE [LARGE SCALE GENOMIC DNA]</scope>
    <source>
        <strain evidence="1 2">AMB_01</strain>
    </source>
</reference>
<organism evidence="1 2">
    <name type="scientific">Miniphocaeibacter halophilus</name>
    <dbReference type="NCBI Taxonomy" id="2931922"/>
    <lineage>
        <taxon>Bacteria</taxon>
        <taxon>Bacillati</taxon>
        <taxon>Bacillota</taxon>
        <taxon>Tissierellia</taxon>
        <taxon>Tissierellales</taxon>
        <taxon>Peptoniphilaceae</taxon>
        <taxon>Miniphocaeibacter</taxon>
    </lineage>
</organism>
<sequence>MNKIGVDLSNWNNMSDIKKAKDSGLDFVIIKAGSGVTPLDGKFNAIYEECKKYKMPVGAYWYLYSKTVTGALNEVKNLLNNIKGKEFEYPIWLDFEDPSQAGLSRKIKTEIAIAFMDKLEEEGFYTGLYTMGSWFSKEFDYSYKYKGRSLKEFDKWVAHWTYSTNKKSPYVDSNTGIWQYSNKGEFAGIGKAGNGLDMNLAFKDYPNIIKKNKLNGFKENSFNQKEIPNIYNMTGVFKIVKPIKWTKELKKSWNIVMEYFNSSEKTQYLVVASGEYDFKGTNPIIIVDENLNGHTKRREITKYLVRNEKEANILKSGQKNWNKLKQV</sequence>
<dbReference type="EMBL" id="CP066744">
    <property type="protein sequence ID" value="QQK08229.1"/>
    <property type="molecule type" value="Genomic_DNA"/>
</dbReference>
<proteinExistence type="predicted"/>
<keyword evidence="2" id="KW-1185">Reference proteome</keyword>
<gene>
    <name evidence="1" type="ORF">JFY71_01440</name>
</gene>
<accession>A0AC61MRM0</accession>
<name>A0AC61MRM0_9FIRM</name>
<protein>
    <submittedName>
        <fullName evidence="1">Uncharacterized protein</fullName>
    </submittedName>
</protein>
<evidence type="ECO:0000313" key="2">
    <source>
        <dbReference type="Proteomes" id="UP000595814"/>
    </source>
</evidence>
<dbReference type="Proteomes" id="UP000595814">
    <property type="component" value="Chromosome"/>
</dbReference>